<reference evidence="1 2" key="1">
    <citation type="submission" date="2023-11" db="EMBL/GenBank/DDBJ databases">
        <title>Lentzea sokolovensis, sp. nov., Lentzea kristufkii, sp. nov., and Lentzea miocenensis, sp. nov., rare actinobacteria from Sokolov Coal Basin, Miocene lacustrine sediment, Czech Republic.</title>
        <authorList>
            <person name="Lara A."/>
            <person name="Kotroba L."/>
            <person name="Nouioui I."/>
            <person name="Neumann-Schaal M."/>
            <person name="Mast Y."/>
            <person name="Chronakova A."/>
        </authorList>
    </citation>
    <scope>NUCLEOTIDE SEQUENCE [LARGE SCALE GENOMIC DNA]</scope>
    <source>
        <strain evidence="1 2">BCCO 10_0856</strain>
    </source>
</reference>
<proteinExistence type="predicted"/>
<evidence type="ECO:0000313" key="2">
    <source>
        <dbReference type="Proteomes" id="UP001285521"/>
    </source>
</evidence>
<organism evidence="1 2">
    <name type="scientific">Lentzea miocenica</name>
    <dbReference type="NCBI Taxonomy" id="3095431"/>
    <lineage>
        <taxon>Bacteria</taxon>
        <taxon>Bacillati</taxon>
        <taxon>Actinomycetota</taxon>
        <taxon>Actinomycetes</taxon>
        <taxon>Pseudonocardiales</taxon>
        <taxon>Pseudonocardiaceae</taxon>
        <taxon>Lentzea</taxon>
    </lineage>
</organism>
<evidence type="ECO:0000313" key="1">
    <source>
        <dbReference type="EMBL" id="MDX8033669.1"/>
    </source>
</evidence>
<protein>
    <submittedName>
        <fullName evidence="1">Imm1 family immunity protein</fullName>
    </submittedName>
</protein>
<dbReference type="Proteomes" id="UP001285521">
    <property type="component" value="Unassembled WGS sequence"/>
</dbReference>
<dbReference type="EMBL" id="JAXAVW010000022">
    <property type="protein sequence ID" value="MDX8033669.1"/>
    <property type="molecule type" value="Genomic_DNA"/>
</dbReference>
<comment type="caution">
    <text evidence="1">The sequence shown here is derived from an EMBL/GenBank/DDBJ whole genome shotgun (WGS) entry which is preliminary data.</text>
</comment>
<dbReference type="InterPro" id="IPR025680">
    <property type="entry name" value="DddI"/>
</dbReference>
<keyword evidence="2" id="KW-1185">Reference proteome</keyword>
<dbReference type="RefSeq" id="WP_319968693.1">
    <property type="nucleotide sequence ID" value="NZ_JAXAVW010000022.1"/>
</dbReference>
<dbReference type="Pfam" id="PF14430">
    <property type="entry name" value="Imm1"/>
    <property type="match status" value="1"/>
</dbReference>
<gene>
    <name evidence="1" type="ORF">SK803_25895</name>
</gene>
<name>A0ABU4T6F5_9PSEU</name>
<sequence length="158" mass="17718">MAPEIVRNRMIVTAVLTTGIARVTHGLEQSEQLIDEVLRTDHAKWETTMSIGDVEFRSTKEGPQPNHQLRISVRPSLGLAALNYTDHDDPEMAIANSYNPRRPLPEVDLIFNGTTGMVFPRTALISIDDARSALSEWLGTCKRPACIQWRPYEPYGSD</sequence>
<accession>A0ABU4T6F5</accession>